<proteinExistence type="predicted"/>
<protein>
    <submittedName>
        <fullName evidence="1">(northern house mosquito) hypothetical protein</fullName>
    </submittedName>
</protein>
<organism evidence="1">
    <name type="scientific">Culex pipiens</name>
    <name type="common">House mosquito</name>
    <dbReference type="NCBI Taxonomy" id="7175"/>
    <lineage>
        <taxon>Eukaryota</taxon>
        <taxon>Metazoa</taxon>
        <taxon>Ecdysozoa</taxon>
        <taxon>Arthropoda</taxon>
        <taxon>Hexapoda</taxon>
        <taxon>Insecta</taxon>
        <taxon>Pterygota</taxon>
        <taxon>Neoptera</taxon>
        <taxon>Endopterygota</taxon>
        <taxon>Diptera</taxon>
        <taxon>Nematocera</taxon>
        <taxon>Culicoidea</taxon>
        <taxon>Culicidae</taxon>
        <taxon>Culicinae</taxon>
        <taxon>Culicini</taxon>
        <taxon>Culex</taxon>
        <taxon>Culex</taxon>
    </lineage>
</organism>
<reference evidence="1" key="1">
    <citation type="submission" date="2021-05" db="EMBL/GenBank/DDBJ databases">
        <authorList>
            <person name="Alioto T."/>
            <person name="Alioto T."/>
            <person name="Gomez Garrido J."/>
        </authorList>
    </citation>
    <scope>NUCLEOTIDE SEQUENCE</scope>
</reference>
<name>A0A8D8BPF5_CULPI</name>
<accession>A0A8D8BPF5</accession>
<sequence length="155" mass="17774">MLWPSPGCSRRFRRRRPNRYPRHHPSRTRCCWRWQLLPSSGLSAGYRCQRSVPKRSDFRGFRARSPSRSRSRNCCSDPFHAHSSCTDRTSSRRTLGYSTTLLTQPVRHDLAGYCGAATRVVHSSLVQPQKRTDHHNYHTLPIYAGFSSPSSSSSP</sequence>
<evidence type="ECO:0000313" key="1">
    <source>
        <dbReference type="EMBL" id="CAG6475416.1"/>
    </source>
</evidence>
<dbReference type="EMBL" id="HBUE01076618">
    <property type="protein sequence ID" value="CAG6475416.1"/>
    <property type="molecule type" value="Transcribed_RNA"/>
</dbReference>
<dbReference type="AlphaFoldDB" id="A0A8D8BPF5"/>